<evidence type="ECO:0000256" key="11">
    <source>
        <dbReference type="ARBA" id="ARBA00031247"/>
    </source>
</evidence>
<dbReference type="Pfam" id="PF13442">
    <property type="entry name" value="Cytochrome_CBB3"/>
    <property type="match status" value="1"/>
</dbReference>
<keyword evidence="9" id="KW-0793">Thylakoid</keyword>
<evidence type="ECO:0000256" key="1">
    <source>
        <dbReference type="ARBA" id="ARBA00002347"/>
    </source>
</evidence>
<reference evidence="17" key="1">
    <citation type="journal article" date="2017" name="BMC Genomics">
        <title>Complete chloroplast genome of Gracilaria firma (Gracilariaceae, Rhodophyta), with discussion on the use of chloroplast phylogenomics in the subclass Rhodymeniophycidae.</title>
        <authorList>
            <person name="Ng P.K."/>
            <person name="Lin S.M."/>
            <person name="Lim P.E."/>
            <person name="Liu L.C."/>
            <person name="Chen C.M."/>
            <person name="Pai T.W."/>
        </authorList>
    </citation>
    <scope>NUCLEOTIDE SEQUENCE [LARGE SCALE GENOMIC DNA]</scope>
</reference>
<dbReference type="GO" id="GO:0020037">
    <property type="term" value="F:heme binding"/>
    <property type="evidence" value="ECO:0007669"/>
    <property type="project" value="InterPro"/>
</dbReference>
<comment type="similarity">
    <text evidence="3">Belongs to the cytochrome c family. PetJ subfamily.</text>
</comment>
<evidence type="ECO:0000256" key="3">
    <source>
        <dbReference type="ARBA" id="ARBA00009650"/>
    </source>
</evidence>
<evidence type="ECO:0000256" key="12">
    <source>
        <dbReference type="ARBA" id="ARBA00033211"/>
    </source>
</evidence>
<keyword evidence="6 13" id="KW-0479">Metal-binding</keyword>
<name>A0A0G4KBB8_9FLOR</name>
<dbReference type="InterPro" id="IPR036909">
    <property type="entry name" value="Cyt_c-like_dom_sf"/>
</dbReference>
<feature type="chain" id="PRO_5005194698" description="Cytochrome c-553" evidence="14">
    <location>
        <begin position="25"/>
        <end position="114"/>
    </location>
</feature>
<evidence type="ECO:0000256" key="13">
    <source>
        <dbReference type="PROSITE-ProRule" id="PRU00433"/>
    </source>
</evidence>
<keyword evidence="8 13" id="KW-0408">Iron</keyword>
<dbReference type="InterPro" id="IPR023655">
    <property type="entry name" value="Cyt_C6"/>
</dbReference>
<evidence type="ECO:0000313" key="17">
    <source>
        <dbReference type="Proteomes" id="UP000307987"/>
    </source>
</evidence>
<evidence type="ECO:0000256" key="10">
    <source>
        <dbReference type="ARBA" id="ARBA00030448"/>
    </source>
</evidence>
<comment type="function">
    <text evidence="1">Functions as an electron carrier between membrane-bound cytochrome b6-f and photosystem I in oxygenic photosynthesis.</text>
</comment>
<dbReference type="EMBL" id="LN833431">
    <property type="protein sequence ID" value="CRF40034.1"/>
    <property type="molecule type" value="Genomic_DNA"/>
</dbReference>
<evidence type="ECO:0000256" key="9">
    <source>
        <dbReference type="ARBA" id="ARBA00023078"/>
    </source>
</evidence>
<dbReference type="InterPro" id="IPR008168">
    <property type="entry name" value="Cyt_C_IC"/>
</dbReference>
<feature type="signal peptide" evidence="14">
    <location>
        <begin position="1"/>
        <end position="24"/>
    </location>
</feature>
<dbReference type="PRINTS" id="PR00605">
    <property type="entry name" value="CYTCHROMECIC"/>
</dbReference>
<protein>
    <recommendedName>
        <fullName evidence="12">Cytochrome c-553</fullName>
    </recommendedName>
    <alternativeName>
        <fullName evidence="11">Cytochrome c553</fullName>
    </alternativeName>
    <alternativeName>
        <fullName evidence="10">Soluble cytochrome f</fullName>
    </alternativeName>
</protein>
<evidence type="ECO:0000256" key="4">
    <source>
        <dbReference type="ARBA" id="ARBA00022448"/>
    </source>
</evidence>
<dbReference type="Gene3D" id="1.10.760.10">
    <property type="entry name" value="Cytochrome c-like domain"/>
    <property type="match status" value="1"/>
</dbReference>
<keyword evidence="16" id="KW-0934">Plastid</keyword>
<keyword evidence="7" id="KW-0249">Electron transport</keyword>
<dbReference type="AlphaFoldDB" id="A0A0G4KBB8"/>
<keyword evidence="14" id="KW-0732">Signal</keyword>
<dbReference type="InterPro" id="IPR009056">
    <property type="entry name" value="Cyt_c-like_dom"/>
</dbReference>
<evidence type="ECO:0000256" key="14">
    <source>
        <dbReference type="SAM" id="SignalP"/>
    </source>
</evidence>
<evidence type="ECO:0000313" key="16">
    <source>
        <dbReference type="EMBL" id="CRF40034.1"/>
    </source>
</evidence>
<evidence type="ECO:0000256" key="6">
    <source>
        <dbReference type="ARBA" id="ARBA00022723"/>
    </source>
</evidence>
<accession>A0A0G4KBB8</accession>
<dbReference type="PANTHER" id="PTHR34688">
    <property type="entry name" value="CYTOCHROME C6, CHLOROPLASTIC"/>
    <property type="match status" value="1"/>
</dbReference>
<dbReference type="Proteomes" id="UP000307987">
    <property type="component" value="Plastid JFC0032_plastid"/>
</dbReference>
<gene>
    <name evidence="16" type="primary">petJ</name>
</gene>
<keyword evidence="5 13" id="KW-0349">Heme</keyword>
<comment type="subcellular location">
    <subcellularLocation>
        <location evidence="2">Plastid</location>
        <location evidence="2">Chloroplast thylakoid lumen</location>
    </subcellularLocation>
</comment>
<dbReference type="GO" id="GO:0009055">
    <property type="term" value="F:electron transfer activity"/>
    <property type="evidence" value="ECO:0007669"/>
    <property type="project" value="InterPro"/>
</dbReference>
<dbReference type="PROSITE" id="PS51007">
    <property type="entry name" value="CYTC"/>
    <property type="match status" value="1"/>
</dbReference>
<proteinExistence type="inferred from homology"/>
<sequence>MKFLLSLLCTTMLVLFSGLQLVFGQSAEVSLEVGEQVFTDNCAVCHVGGNNVIAPEKTLKIGALEDNSKDSVEAIINQVTNGNGSMPAFGAKLDENEIQSVATYVLNQAKTDSW</sequence>
<evidence type="ECO:0000259" key="15">
    <source>
        <dbReference type="PROSITE" id="PS51007"/>
    </source>
</evidence>
<organism evidence="16 17">
    <name type="scientific">Laurencia snackeyi</name>
    <dbReference type="NCBI Taxonomy" id="1858662"/>
    <lineage>
        <taxon>Eukaryota</taxon>
        <taxon>Rhodophyta</taxon>
        <taxon>Florideophyceae</taxon>
        <taxon>Rhodymeniophycidae</taxon>
        <taxon>Ceramiales</taxon>
        <taxon>Rhodomelaceae</taxon>
        <taxon>Laurencieae</taxon>
        <taxon>Laurencia</taxon>
    </lineage>
</organism>
<evidence type="ECO:0000256" key="8">
    <source>
        <dbReference type="ARBA" id="ARBA00023004"/>
    </source>
</evidence>
<dbReference type="PANTHER" id="PTHR34688:SF2">
    <property type="entry name" value="CYTOCHROME C6, CHLOROPLASTIC"/>
    <property type="match status" value="1"/>
</dbReference>
<geneLocation type="plastid" evidence="16"/>
<dbReference type="GO" id="GO:0009543">
    <property type="term" value="C:chloroplast thylakoid lumen"/>
    <property type="evidence" value="ECO:0007669"/>
    <property type="project" value="UniProtKB-SubCell"/>
</dbReference>
<evidence type="ECO:0000256" key="5">
    <source>
        <dbReference type="ARBA" id="ARBA00022617"/>
    </source>
</evidence>
<keyword evidence="4" id="KW-0813">Transport</keyword>
<evidence type="ECO:0000256" key="2">
    <source>
        <dbReference type="ARBA" id="ARBA00004456"/>
    </source>
</evidence>
<dbReference type="SUPFAM" id="SSF46626">
    <property type="entry name" value="Cytochrome c"/>
    <property type="match status" value="1"/>
</dbReference>
<evidence type="ECO:0000256" key="7">
    <source>
        <dbReference type="ARBA" id="ARBA00022982"/>
    </source>
</evidence>
<feature type="domain" description="Cytochrome c" evidence="15">
    <location>
        <begin position="29"/>
        <end position="109"/>
    </location>
</feature>
<dbReference type="GO" id="GO:0005506">
    <property type="term" value="F:iron ion binding"/>
    <property type="evidence" value="ECO:0007669"/>
    <property type="project" value="InterPro"/>
</dbReference>